<proteinExistence type="predicted"/>
<keyword evidence="4" id="KW-0732">Signal</keyword>
<evidence type="ECO:0000256" key="6">
    <source>
        <dbReference type="ARBA" id="ARBA00023277"/>
    </source>
</evidence>
<evidence type="ECO:0000259" key="8">
    <source>
        <dbReference type="Pfam" id="PF00326"/>
    </source>
</evidence>
<evidence type="ECO:0000256" key="2">
    <source>
        <dbReference type="ARBA" id="ARBA00022525"/>
    </source>
</evidence>
<evidence type="ECO:0000313" key="10">
    <source>
        <dbReference type="Proteomes" id="UP000748308"/>
    </source>
</evidence>
<keyword evidence="7" id="KW-0624">Polysaccharide degradation</keyword>
<evidence type="ECO:0000256" key="4">
    <source>
        <dbReference type="ARBA" id="ARBA00022729"/>
    </source>
</evidence>
<dbReference type="InterPro" id="IPR043595">
    <property type="entry name" value="FaeB/C/D"/>
</dbReference>
<dbReference type="PROSITE" id="PS51257">
    <property type="entry name" value="PROKAR_LIPOPROTEIN"/>
    <property type="match status" value="1"/>
</dbReference>
<protein>
    <submittedName>
        <fullName evidence="9">Prolyl oligopeptidase family serine peptidase</fullName>
    </submittedName>
</protein>
<dbReference type="Pfam" id="PF00326">
    <property type="entry name" value="Peptidase_S9"/>
    <property type="match status" value="1"/>
</dbReference>
<dbReference type="PANTHER" id="PTHR38050">
    <property type="match status" value="1"/>
</dbReference>
<gene>
    <name evidence="9" type="ORF">FJY75_01755</name>
</gene>
<evidence type="ECO:0000313" key="9">
    <source>
        <dbReference type="EMBL" id="MBM3316555.1"/>
    </source>
</evidence>
<evidence type="ECO:0000256" key="7">
    <source>
        <dbReference type="ARBA" id="ARBA00023326"/>
    </source>
</evidence>
<comment type="caution">
    <text evidence="9">The sequence shown here is derived from an EMBL/GenBank/DDBJ whole genome shotgun (WGS) entry which is preliminary data.</text>
</comment>
<dbReference type="GO" id="GO:0006508">
    <property type="term" value="P:proteolysis"/>
    <property type="evidence" value="ECO:0007669"/>
    <property type="project" value="InterPro"/>
</dbReference>
<dbReference type="GO" id="GO:0030600">
    <property type="term" value="F:feruloyl esterase activity"/>
    <property type="evidence" value="ECO:0007669"/>
    <property type="project" value="InterPro"/>
</dbReference>
<keyword evidence="2" id="KW-0964">Secreted</keyword>
<evidence type="ECO:0000256" key="3">
    <source>
        <dbReference type="ARBA" id="ARBA00022651"/>
    </source>
</evidence>
<evidence type="ECO:0000256" key="5">
    <source>
        <dbReference type="ARBA" id="ARBA00022801"/>
    </source>
</evidence>
<keyword evidence="3" id="KW-0858">Xylan degradation</keyword>
<dbReference type="GO" id="GO:0008236">
    <property type="term" value="F:serine-type peptidase activity"/>
    <property type="evidence" value="ECO:0007669"/>
    <property type="project" value="InterPro"/>
</dbReference>
<dbReference type="AlphaFoldDB" id="A0A937X7F8"/>
<dbReference type="GO" id="GO:0005576">
    <property type="term" value="C:extracellular region"/>
    <property type="evidence" value="ECO:0007669"/>
    <property type="project" value="UniProtKB-SubCell"/>
</dbReference>
<dbReference type="Proteomes" id="UP000748308">
    <property type="component" value="Unassembled WGS sequence"/>
</dbReference>
<keyword evidence="6" id="KW-0119">Carbohydrate metabolism</keyword>
<reference evidence="9" key="1">
    <citation type="submission" date="2019-03" db="EMBL/GenBank/DDBJ databases">
        <title>Lake Tanganyika Metagenome-Assembled Genomes (MAGs).</title>
        <authorList>
            <person name="Tran P."/>
        </authorList>
    </citation>
    <scope>NUCLEOTIDE SEQUENCE</scope>
    <source>
        <strain evidence="9">M_DeepCast_400m_m2_100</strain>
    </source>
</reference>
<dbReference type="PANTHER" id="PTHR38050:SF2">
    <property type="entry name" value="FERULOYL ESTERASE C-RELATED"/>
    <property type="match status" value="1"/>
</dbReference>
<organism evidence="9 10">
    <name type="scientific">Eiseniibacteriota bacterium</name>
    <dbReference type="NCBI Taxonomy" id="2212470"/>
    <lineage>
        <taxon>Bacteria</taxon>
        <taxon>Candidatus Eiseniibacteriota</taxon>
    </lineage>
</organism>
<dbReference type="GO" id="GO:0045493">
    <property type="term" value="P:xylan catabolic process"/>
    <property type="evidence" value="ECO:0007669"/>
    <property type="project" value="UniProtKB-KW"/>
</dbReference>
<dbReference type="SUPFAM" id="SSF53474">
    <property type="entry name" value="alpha/beta-Hydrolases"/>
    <property type="match status" value="1"/>
</dbReference>
<dbReference type="Gene3D" id="3.40.50.1820">
    <property type="entry name" value="alpha/beta hydrolase"/>
    <property type="match status" value="1"/>
</dbReference>
<name>A0A937X7F8_UNCEI</name>
<accession>A0A937X7F8</accession>
<feature type="domain" description="Peptidase S9 prolyl oligopeptidase catalytic" evidence="8">
    <location>
        <begin position="123"/>
        <end position="282"/>
    </location>
</feature>
<sequence>MRSPESRLAPREPSPAAAAGAACRPALLSAALLALAALSTLCAAREEFVVTIETTLADTTETFWLQIPSAYDPAVPCPLLVGWHQWGGTHLEMRNATAFDSIADARGWLAAAHHGPSTTHWNNQATQSHVVDMIAWISERYAVDAERIYMVGASMGGAAGMVFSNNHLDPGGPLVAAAASVSGIQDCERRFAEQGVNHSMIAAFGGTPAEVPFEYRRNSAICFADSTGSMHWNARHLPLLLVFGHGTSDQVWRAHAEDLFAELDGWADEVVLRESALAGHGWICAEEELICDFLGGFSARRHPLRLSLNADEAGRAWWAALDPRAGLAFARLEAAAHPASAHLTVTLARNIARAGLDLQAVAFPLHGDRFTIGWSVEDGEPAQLVLAGVPREPAAVTIDGEPCADWSYDPQAEELSLTGEGRAQYAVLFDAAAAGQDGTGAAPAGSAAPALELRPALGRTLRYRLARPGPLGWALLDPAGRRLAGAFAGERPAGEGALELPRGLPAGAYFARVSLSGNAAAAAAARIILVE</sequence>
<evidence type="ECO:0000256" key="1">
    <source>
        <dbReference type="ARBA" id="ARBA00004613"/>
    </source>
</evidence>
<dbReference type="EMBL" id="VGIY01000022">
    <property type="protein sequence ID" value="MBM3316555.1"/>
    <property type="molecule type" value="Genomic_DNA"/>
</dbReference>
<dbReference type="InterPro" id="IPR001375">
    <property type="entry name" value="Peptidase_S9_cat"/>
</dbReference>
<dbReference type="InterPro" id="IPR029058">
    <property type="entry name" value="AB_hydrolase_fold"/>
</dbReference>
<keyword evidence="5" id="KW-0378">Hydrolase</keyword>
<comment type="subcellular location">
    <subcellularLocation>
        <location evidence="1">Secreted</location>
    </subcellularLocation>
</comment>